<proteinExistence type="predicted"/>
<feature type="compositionally biased region" description="Polar residues" evidence="1">
    <location>
        <begin position="212"/>
        <end position="225"/>
    </location>
</feature>
<feature type="region of interest" description="Disordered" evidence="1">
    <location>
        <begin position="475"/>
        <end position="724"/>
    </location>
</feature>
<reference evidence="3" key="1">
    <citation type="submission" date="2022-01" db="EMBL/GenBank/DDBJ databases">
        <title>Comparative genomics reveals a dynamic genome evolution in the ectomycorrhizal milk-cap (Lactarius) mushrooms.</title>
        <authorList>
            <consortium name="DOE Joint Genome Institute"/>
            <person name="Lebreton A."/>
            <person name="Tang N."/>
            <person name="Kuo A."/>
            <person name="LaButti K."/>
            <person name="Drula E."/>
            <person name="Barry K."/>
            <person name="Clum A."/>
            <person name="Lipzen A."/>
            <person name="Mousain D."/>
            <person name="Ng V."/>
            <person name="Wang R."/>
            <person name="Wang X."/>
            <person name="Dai Y."/>
            <person name="Henrissat B."/>
            <person name="Grigoriev I.V."/>
            <person name="Guerin-Laguette A."/>
            <person name="Yu F."/>
            <person name="Martin F.M."/>
        </authorList>
    </citation>
    <scope>NUCLEOTIDE SEQUENCE</scope>
    <source>
        <strain evidence="3">QP</strain>
    </source>
</reference>
<feature type="compositionally biased region" description="Polar residues" evidence="1">
    <location>
        <begin position="356"/>
        <end position="381"/>
    </location>
</feature>
<evidence type="ECO:0000313" key="4">
    <source>
        <dbReference type="Proteomes" id="UP001201163"/>
    </source>
</evidence>
<accession>A0AAD4LKQ0</accession>
<evidence type="ECO:0000256" key="2">
    <source>
        <dbReference type="SAM" id="Phobius"/>
    </source>
</evidence>
<dbReference type="AlphaFoldDB" id="A0AAD4LKQ0"/>
<feature type="compositionally biased region" description="Low complexity" evidence="1">
    <location>
        <begin position="492"/>
        <end position="504"/>
    </location>
</feature>
<feature type="transmembrane region" description="Helical" evidence="2">
    <location>
        <begin position="48"/>
        <end position="67"/>
    </location>
</feature>
<feature type="compositionally biased region" description="Polar residues" evidence="1">
    <location>
        <begin position="182"/>
        <end position="195"/>
    </location>
</feature>
<name>A0AAD4LKQ0_9AGAM</name>
<keyword evidence="2" id="KW-1133">Transmembrane helix</keyword>
<dbReference type="EMBL" id="JAKELL010000029">
    <property type="protein sequence ID" value="KAH8990812.1"/>
    <property type="molecule type" value="Genomic_DNA"/>
</dbReference>
<feature type="compositionally biased region" description="Low complexity" evidence="1">
    <location>
        <begin position="576"/>
        <end position="594"/>
    </location>
</feature>
<organism evidence="3 4">
    <name type="scientific">Lactarius akahatsu</name>
    <dbReference type="NCBI Taxonomy" id="416441"/>
    <lineage>
        <taxon>Eukaryota</taxon>
        <taxon>Fungi</taxon>
        <taxon>Dikarya</taxon>
        <taxon>Basidiomycota</taxon>
        <taxon>Agaricomycotina</taxon>
        <taxon>Agaricomycetes</taxon>
        <taxon>Russulales</taxon>
        <taxon>Russulaceae</taxon>
        <taxon>Lactarius</taxon>
    </lineage>
</organism>
<keyword evidence="4" id="KW-1185">Reference proteome</keyword>
<feature type="region of interest" description="Disordered" evidence="1">
    <location>
        <begin position="329"/>
        <end position="381"/>
    </location>
</feature>
<sequence length="724" mass="76481">MSCHYTRTAQPRALIATLASLPLFTSSAWAAPLSSLAKRDSSGGGNKIIAPIIVVVVLVIIVPMLFYRKSLFSKLRNITFYSVLAPHQPPVTVRDLTAEEIAGTTATTQAQTAAAARTERRARRNRRTPSQISTRSLPAYMKEPGELELVIIQGSQDMEDAPLTTQVLMPSVREDDDDESSQTHSRNISQASSYVIVNDDDSHAQTPLLETDPSNEVTHENSNAHVSPGTVDISDVRDSDDLSPLPNSPEFTDPRGEAPPYFEVVGDLEAVRVTSSELTRVETTDTLPMAPDTSRVSHEQSVETAMDDPSATLGTRRRSMFRGLINAASRALSSPHTHPQSPTASRLSRDVPTSPRPSNMSTRPAGTRSPQIGHRTTLSNGSVLSVTSSAFGRVTSRSRSTTNVAALTSPSMISITSISAPLTHTAVRTDFVYPRSGPTPEQLKLISSVDSVSKFGVPYGPAAVAYASASRVNLQPPPDFEERPSFDGLPGTSEATTRARSRSALSRGSQEESPPDSRSYGSSPSPPPAESTPAPLPTPTSEPAISPDHDTSDDTKEPELVDPVEIAPPRPPSPSPTVATTSTAATVTKATLSTLGALAETPDDPIATSSHRPALPSFDAAAPPTARKPVAPSSFRMPSTPLGGMRAGSRTSSVETFRTAASSPEQGQRGGDEAVTSDTELETDAFTDAEGGAETESETPPATPHAGPVVGGIALEPEPHALIV</sequence>
<feature type="compositionally biased region" description="Pro residues" evidence="1">
    <location>
        <begin position="566"/>
        <end position="575"/>
    </location>
</feature>
<evidence type="ECO:0000256" key="1">
    <source>
        <dbReference type="SAM" id="MobiDB-lite"/>
    </source>
</evidence>
<feature type="region of interest" description="Disordered" evidence="1">
    <location>
        <begin position="284"/>
        <end position="315"/>
    </location>
</feature>
<comment type="caution">
    <text evidence="3">The sequence shown here is derived from an EMBL/GenBank/DDBJ whole genome shotgun (WGS) entry which is preliminary data.</text>
</comment>
<feature type="compositionally biased region" description="Basic and acidic residues" evidence="1">
    <location>
        <begin position="547"/>
        <end position="559"/>
    </location>
</feature>
<feature type="compositionally biased region" description="Pro residues" evidence="1">
    <location>
        <begin position="524"/>
        <end position="540"/>
    </location>
</feature>
<feature type="compositionally biased region" description="Polar residues" evidence="1">
    <location>
        <begin position="649"/>
        <end position="666"/>
    </location>
</feature>
<feature type="region of interest" description="Disordered" evidence="1">
    <location>
        <begin position="173"/>
        <end position="259"/>
    </location>
</feature>
<protein>
    <submittedName>
        <fullName evidence="3">Uncharacterized protein</fullName>
    </submittedName>
</protein>
<dbReference type="Proteomes" id="UP001201163">
    <property type="component" value="Unassembled WGS sequence"/>
</dbReference>
<feature type="compositionally biased region" description="Polar residues" evidence="1">
    <location>
        <begin position="331"/>
        <end position="346"/>
    </location>
</feature>
<feature type="compositionally biased region" description="Acidic residues" evidence="1">
    <location>
        <begin position="679"/>
        <end position="697"/>
    </location>
</feature>
<gene>
    <name evidence="3" type="ORF">EDB92DRAFT_724820</name>
</gene>
<keyword evidence="2" id="KW-0812">Transmembrane</keyword>
<keyword evidence="2" id="KW-0472">Membrane</keyword>
<evidence type="ECO:0000313" key="3">
    <source>
        <dbReference type="EMBL" id="KAH8990812.1"/>
    </source>
</evidence>